<evidence type="ECO:0000313" key="2">
    <source>
        <dbReference type="Proteomes" id="UP001396334"/>
    </source>
</evidence>
<accession>A0ABR2SMD2</accession>
<evidence type="ECO:0000313" key="1">
    <source>
        <dbReference type="EMBL" id="KAK9026412.1"/>
    </source>
</evidence>
<keyword evidence="2" id="KW-1185">Reference proteome</keyword>
<dbReference type="EMBL" id="JBBPBN010000013">
    <property type="protein sequence ID" value="KAK9026412.1"/>
    <property type="molecule type" value="Genomic_DNA"/>
</dbReference>
<dbReference type="Proteomes" id="UP001396334">
    <property type="component" value="Unassembled WGS sequence"/>
</dbReference>
<name>A0ABR2SMD2_9ROSI</name>
<reference evidence="1 2" key="1">
    <citation type="journal article" date="2024" name="G3 (Bethesda)">
        <title>Genome assembly of Hibiscus sabdariffa L. provides insights into metabolisms of medicinal natural products.</title>
        <authorList>
            <person name="Kim T."/>
        </authorList>
    </citation>
    <scope>NUCLEOTIDE SEQUENCE [LARGE SCALE GENOMIC DNA]</scope>
    <source>
        <strain evidence="1">TK-2024</strain>
        <tissue evidence="1">Old leaves</tissue>
    </source>
</reference>
<comment type="caution">
    <text evidence="1">The sequence shown here is derived from an EMBL/GenBank/DDBJ whole genome shotgun (WGS) entry which is preliminary data.</text>
</comment>
<protein>
    <submittedName>
        <fullName evidence="1">Uncharacterized protein</fullName>
    </submittedName>
</protein>
<organism evidence="1 2">
    <name type="scientific">Hibiscus sabdariffa</name>
    <name type="common">roselle</name>
    <dbReference type="NCBI Taxonomy" id="183260"/>
    <lineage>
        <taxon>Eukaryota</taxon>
        <taxon>Viridiplantae</taxon>
        <taxon>Streptophyta</taxon>
        <taxon>Embryophyta</taxon>
        <taxon>Tracheophyta</taxon>
        <taxon>Spermatophyta</taxon>
        <taxon>Magnoliopsida</taxon>
        <taxon>eudicotyledons</taxon>
        <taxon>Gunneridae</taxon>
        <taxon>Pentapetalae</taxon>
        <taxon>rosids</taxon>
        <taxon>malvids</taxon>
        <taxon>Malvales</taxon>
        <taxon>Malvaceae</taxon>
        <taxon>Malvoideae</taxon>
        <taxon>Hibiscus</taxon>
    </lineage>
</organism>
<gene>
    <name evidence="1" type="ORF">V6N11_039252</name>
</gene>
<proteinExistence type="predicted"/>
<sequence>MGNFEGSRGVGAGKTVWEDGVWDAHKFDVDNADTSLKDKSRYTLLFEASRELGKAESTARREATELFYFKRADRRCLKQSCWADCREGVTDFELETRLEDTGDLEVFDKMVVRKIEVQNIGVKDGEAIILESSRVPLAGAISSGSDNQIEGLLALMKDEPMGISVSLQETEEVTKALRPLSVTLLLVAKASTVFDEELREKNQLIDRNTSIDIRNRLMPSITQGQGSACMIMIHNDKFTWITSVLIENEPLSIANSLFTLVELVDNASGRERCTVTTCAGMAEPKNWQKAIKMVVQEVRRWKNLCVTKCELIYYMGAPLKDMKHLAATLYILEMMNGNFLEEEMEFCNLDCLETIIAARKSGSKNEFSLILLRTSPSSLHFQQVFLKDIDNQGSTYIIGPAREPWDFTMEGKDQWYAVVILVVDEAQLHFDEENDTYKDLQMRRCCPPLLYGRTIWLMVLVINANIVQDSFVLSYNISFELSLVDRLKLGSLVHLQTHVLLKVLIRWLLTWIDKICDLIVIEGV</sequence>